<dbReference type="RefSeq" id="WP_139598953.1">
    <property type="nucleotide sequence ID" value="NZ_VDDC01000023.1"/>
</dbReference>
<name>A0A5C4R4G9_9RHOB</name>
<dbReference type="Proteomes" id="UP000304880">
    <property type="component" value="Unassembled WGS sequence"/>
</dbReference>
<protein>
    <submittedName>
        <fullName evidence="1">Uncharacterized protein</fullName>
    </submittedName>
</protein>
<accession>A0A5C4R4G9</accession>
<organism evidence="1 2">
    <name type="scientific">Paracoccus haeundaensis</name>
    <dbReference type="NCBI Taxonomy" id="225362"/>
    <lineage>
        <taxon>Bacteria</taxon>
        <taxon>Pseudomonadati</taxon>
        <taxon>Pseudomonadota</taxon>
        <taxon>Alphaproteobacteria</taxon>
        <taxon>Rhodobacterales</taxon>
        <taxon>Paracoccaceae</taxon>
        <taxon>Paracoccus</taxon>
    </lineage>
</organism>
<dbReference type="EMBL" id="VDDC01000023">
    <property type="protein sequence ID" value="TNH38820.1"/>
    <property type="molecule type" value="Genomic_DNA"/>
</dbReference>
<gene>
    <name evidence="1" type="ORF">FHD67_13185</name>
</gene>
<keyword evidence="2" id="KW-1185">Reference proteome</keyword>
<evidence type="ECO:0000313" key="1">
    <source>
        <dbReference type="EMBL" id="TNH38820.1"/>
    </source>
</evidence>
<reference evidence="1 2" key="1">
    <citation type="submission" date="2019-06" db="EMBL/GenBank/DDBJ databases">
        <authorList>
            <person name="Li J."/>
        </authorList>
    </citation>
    <scope>NUCLEOTIDE SEQUENCE [LARGE SCALE GENOMIC DNA]</scope>
    <source>
        <strain evidence="1 2">CGMCC 1.8012</strain>
    </source>
</reference>
<comment type="caution">
    <text evidence="1">The sequence shown here is derived from an EMBL/GenBank/DDBJ whole genome shotgun (WGS) entry which is preliminary data.</text>
</comment>
<evidence type="ECO:0000313" key="2">
    <source>
        <dbReference type="Proteomes" id="UP000304880"/>
    </source>
</evidence>
<proteinExistence type="predicted"/>
<sequence length="121" mass="13258">MMDYRVNTSKDLAANLAHAKAVISACRTGISRIDIRTEDEAFIRMRIMRMISELETIDLIASKGSLTLKQRRANAKAKADQDRAFVGVHLGMYPSADYSAGSAVHTSNIELCGDTAVRKLA</sequence>
<dbReference type="AlphaFoldDB" id="A0A5C4R4G9"/>